<gene>
    <name evidence="1" type="ORF">AZOBR_160028</name>
</gene>
<name>A0A9P1JSE7_9PROT</name>
<keyword evidence="2" id="KW-1185">Reference proteome</keyword>
<organism evidence="1 2">
    <name type="scientific">Azospirillum baldaniorum</name>
    <dbReference type="NCBI Taxonomy" id="1064539"/>
    <lineage>
        <taxon>Bacteria</taxon>
        <taxon>Pseudomonadati</taxon>
        <taxon>Pseudomonadota</taxon>
        <taxon>Alphaproteobacteria</taxon>
        <taxon>Rhodospirillales</taxon>
        <taxon>Azospirillaceae</taxon>
        <taxon>Azospirillum</taxon>
    </lineage>
</organism>
<evidence type="ECO:0000313" key="1">
    <source>
        <dbReference type="EMBL" id="CCC98868.1"/>
    </source>
</evidence>
<dbReference type="Proteomes" id="UP000007319">
    <property type="component" value="Chromosome"/>
</dbReference>
<evidence type="ECO:0000313" key="2">
    <source>
        <dbReference type="Proteomes" id="UP000007319"/>
    </source>
</evidence>
<dbReference type="AlphaFoldDB" id="A0A9P1JSE7"/>
<sequence length="60" mass="6737">MSFKGVAIAWQFPGSTTHPRRGGSFRRVAQESKQGTGTQRCAMANCFWRMCAGHCDRLCR</sequence>
<reference evidence="1 2" key="1">
    <citation type="journal article" date="2011" name="PLoS Genet.">
        <title>Azospirillum genomes reveal transition of bacteria from aquatic to terrestrial environments.</title>
        <authorList>
            <person name="Wisniewski-Dye F."/>
            <person name="Borziak K."/>
            <person name="Khalsa-Moyers G."/>
            <person name="Alexandre G."/>
            <person name="Sukharnikov L.O."/>
            <person name="Wuichet K."/>
            <person name="Hurst G.B."/>
            <person name="McDonald W.H."/>
            <person name="Robertson J.S."/>
            <person name="Barbe V."/>
            <person name="Calteau A."/>
            <person name="Rouy Z."/>
            <person name="Mangenot S."/>
            <person name="Prigent-Combaret C."/>
            <person name="Normand P."/>
            <person name="Boyer M."/>
            <person name="Siguier P."/>
            <person name="Dessaux Y."/>
            <person name="Elmerich C."/>
            <person name="Condemine G."/>
            <person name="Krishnen G."/>
            <person name="Kennedy I."/>
            <person name="Paterson A.H."/>
            <person name="Gonzalez V."/>
            <person name="Mavingui P."/>
            <person name="Zhulin I.B."/>
        </authorList>
    </citation>
    <scope>NUCLEOTIDE SEQUENCE [LARGE SCALE GENOMIC DNA]</scope>
    <source>
        <strain evidence="1 2">Sp245</strain>
    </source>
</reference>
<proteinExistence type="predicted"/>
<protein>
    <submittedName>
        <fullName evidence="1">Uncharacterized protein</fullName>
    </submittedName>
</protein>
<dbReference type="EMBL" id="HE577327">
    <property type="protein sequence ID" value="CCC98868.1"/>
    <property type="molecule type" value="Genomic_DNA"/>
</dbReference>
<dbReference type="KEGG" id="abs:AZOBR_160028"/>
<accession>A0A9P1JSE7</accession>